<dbReference type="AlphaFoldDB" id="A0A9X9A6K6"/>
<feature type="non-terminal residue" evidence="4">
    <location>
        <position position="1"/>
    </location>
</feature>
<name>A0A9X9A6K6_BACCE</name>
<gene>
    <name evidence="4" type="ORF">FC695_23260</name>
</gene>
<dbReference type="Pfam" id="PF03323">
    <property type="entry name" value="GerA"/>
    <property type="match status" value="1"/>
</dbReference>
<dbReference type="GO" id="GO:0009847">
    <property type="term" value="P:spore germination"/>
    <property type="evidence" value="ECO:0007669"/>
    <property type="project" value="InterPro"/>
</dbReference>
<dbReference type="Proteomes" id="UP000308444">
    <property type="component" value="Unassembled WGS sequence"/>
</dbReference>
<dbReference type="InterPro" id="IPR004995">
    <property type="entry name" value="Spore_Ger"/>
</dbReference>
<organism evidence="4 5">
    <name type="scientific">Bacillus cereus</name>
    <dbReference type="NCBI Taxonomy" id="1396"/>
    <lineage>
        <taxon>Bacteria</taxon>
        <taxon>Bacillati</taxon>
        <taxon>Bacillota</taxon>
        <taxon>Bacilli</taxon>
        <taxon>Bacillales</taxon>
        <taxon>Bacillaceae</taxon>
        <taxon>Bacillus</taxon>
        <taxon>Bacillus cereus group</taxon>
    </lineage>
</organism>
<comment type="caution">
    <text evidence="4">The sequence shown here is derived from an EMBL/GenBank/DDBJ whole genome shotgun (WGS) entry which is preliminary data.</text>
</comment>
<keyword evidence="2" id="KW-1133">Transmembrane helix</keyword>
<keyword evidence="1" id="KW-0812">Transmembrane</keyword>
<evidence type="ECO:0000313" key="4">
    <source>
        <dbReference type="EMBL" id="TKI99661.1"/>
    </source>
</evidence>
<evidence type="ECO:0000313" key="5">
    <source>
        <dbReference type="Proteomes" id="UP000308444"/>
    </source>
</evidence>
<keyword evidence="3" id="KW-0472">Membrane</keyword>
<dbReference type="EMBL" id="SZOH01001786">
    <property type="protein sequence ID" value="TKI99661.1"/>
    <property type="molecule type" value="Genomic_DNA"/>
</dbReference>
<evidence type="ECO:0000256" key="2">
    <source>
        <dbReference type="ARBA" id="ARBA00022989"/>
    </source>
</evidence>
<accession>A0A9X9A6K6</accession>
<sequence>LVKLKSFGVPYTSPAVPYRFSDWKDFMVRMPLKIMRRRPKIMHTKKTIRKK</sequence>
<evidence type="ECO:0000256" key="3">
    <source>
        <dbReference type="ARBA" id="ARBA00023136"/>
    </source>
</evidence>
<dbReference type="GO" id="GO:0016020">
    <property type="term" value="C:membrane"/>
    <property type="evidence" value="ECO:0007669"/>
    <property type="project" value="InterPro"/>
</dbReference>
<evidence type="ECO:0000256" key="1">
    <source>
        <dbReference type="ARBA" id="ARBA00022692"/>
    </source>
</evidence>
<protein>
    <submittedName>
        <fullName evidence="4">Spore germination protein</fullName>
    </submittedName>
</protein>
<reference evidence="4 5" key="1">
    <citation type="journal article" date="2019" name="Environ. Microbiol.">
        <title>An active ?-lactamase is a part of an orchestrated cell wall stress resistance network of Bacillus subtilis and related rhizosphere species.</title>
        <authorList>
            <person name="Bucher T."/>
            <person name="Keren-Paz A."/>
            <person name="Hausser J."/>
            <person name="Olender T."/>
            <person name="Cytryn E."/>
            <person name="Kolodkin-Gal I."/>
        </authorList>
    </citation>
    <scope>NUCLEOTIDE SEQUENCE [LARGE SCALE GENOMIC DNA]</scope>
    <source>
        <strain evidence="4 5">I32</strain>
    </source>
</reference>
<proteinExistence type="predicted"/>